<dbReference type="FunFam" id="2.120.10.10:FF:000011">
    <property type="entry name" value="Sialidase 3b"/>
    <property type="match status" value="1"/>
</dbReference>
<evidence type="ECO:0000256" key="1">
    <source>
        <dbReference type="ARBA" id="ARBA00000427"/>
    </source>
</evidence>
<dbReference type="Gene3D" id="2.120.10.10">
    <property type="match status" value="1"/>
</dbReference>
<dbReference type="GO" id="GO:0016020">
    <property type="term" value="C:membrane"/>
    <property type="evidence" value="ECO:0007669"/>
    <property type="project" value="TreeGrafter"/>
</dbReference>
<dbReference type="GO" id="GO:0004308">
    <property type="term" value="F:exo-alpha-sialidase activity"/>
    <property type="evidence" value="ECO:0007669"/>
    <property type="project" value="UniProtKB-EC"/>
</dbReference>
<evidence type="ECO:0000256" key="2">
    <source>
        <dbReference type="ARBA" id="ARBA00009348"/>
    </source>
</evidence>
<dbReference type="PANTHER" id="PTHR10628">
    <property type="entry name" value="SIALIDASE"/>
    <property type="match status" value="1"/>
</dbReference>
<keyword evidence="6" id="KW-0326">Glycosidase</keyword>
<dbReference type="InParanoid" id="A0A671TZ97"/>
<sequence length="393" mass="43717">MGIKPSCQKIEEERTVFLTKENEVYRIPSLFYDRDNKIFMAFAEQRSTADDADAKQLVMKTGTLKMEESTGVRTIEWSELKVVKEAHLDGHRPMNPCPVYEKTSKTLFLFFICVQDGITERWQRFWGCNRARLCYITTKDGGQTWSGVTDLTHLPDINEWATFAVGPGHGIQTESGRLIIPTYAYASCSASYCCISCYCAVPHALALYSDNKGSSWEFGRMLETKSVECEMAEVSDDAGKNYIYCNARSEGGYRVEAIDTGAGFKILPSAGKLVETGKGCQGSVVSFPAVSEGATSDSSPNKWLLYTHPSDQCKRIALGVYLNKTPQDPNGWSKPWIINSGPSGYSDLAYIGDGWFACLMECGVQKETEQIKCEVFHYSQVENGIAGKEIVFN</sequence>
<reference evidence="8" key="2">
    <citation type="submission" date="2025-08" db="UniProtKB">
        <authorList>
            <consortium name="Ensembl"/>
        </authorList>
    </citation>
    <scope>IDENTIFICATION</scope>
</reference>
<evidence type="ECO:0000256" key="4">
    <source>
        <dbReference type="ARBA" id="ARBA00022963"/>
    </source>
</evidence>
<reference evidence="8" key="3">
    <citation type="submission" date="2025-09" db="UniProtKB">
        <authorList>
            <consortium name="Ensembl"/>
        </authorList>
    </citation>
    <scope>IDENTIFICATION</scope>
</reference>
<dbReference type="InterPro" id="IPR011040">
    <property type="entry name" value="Sialidase"/>
</dbReference>
<proteinExistence type="inferred from homology"/>
<dbReference type="GeneTree" id="ENSGT00950000182944"/>
<accession>A0A671TZ97</accession>
<evidence type="ECO:0000256" key="3">
    <source>
        <dbReference type="ARBA" id="ARBA00012733"/>
    </source>
</evidence>
<organism evidence="8 9">
    <name type="scientific">Sparus aurata</name>
    <name type="common">Gilthead sea bream</name>
    <dbReference type="NCBI Taxonomy" id="8175"/>
    <lineage>
        <taxon>Eukaryota</taxon>
        <taxon>Metazoa</taxon>
        <taxon>Chordata</taxon>
        <taxon>Craniata</taxon>
        <taxon>Vertebrata</taxon>
        <taxon>Euteleostomi</taxon>
        <taxon>Actinopterygii</taxon>
        <taxon>Neopterygii</taxon>
        <taxon>Teleostei</taxon>
        <taxon>Neoteleostei</taxon>
        <taxon>Acanthomorphata</taxon>
        <taxon>Eupercaria</taxon>
        <taxon>Spariformes</taxon>
        <taxon>Sparidae</taxon>
        <taxon>Sparus</taxon>
    </lineage>
</organism>
<dbReference type="GO" id="GO:0006689">
    <property type="term" value="P:ganglioside catabolic process"/>
    <property type="evidence" value="ECO:0007669"/>
    <property type="project" value="TreeGrafter"/>
</dbReference>
<keyword evidence="4" id="KW-0442">Lipid degradation</keyword>
<evidence type="ECO:0000256" key="5">
    <source>
        <dbReference type="ARBA" id="ARBA00023277"/>
    </source>
</evidence>
<feature type="domain" description="Sialidase" evidence="7">
    <location>
        <begin position="70"/>
        <end position="355"/>
    </location>
</feature>
<evidence type="ECO:0000313" key="8">
    <source>
        <dbReference type="Ensembl" id="ENSSAUP00010005957.1"/>
    </source>
</evidence>
<dbReference type="Pfam" id="PF13088">
    <property type="entry name" value="BNR_2"/>
    <property type="match status" value="1"/>
</dbReference>
<dbReference type="InterPro" id="IPR036278">
    <property type="entry name" value="Sialidase_sf"/>
</dbReference>
<keyword evidence="6" id="KW-0378">Hydrolase</keyword>
<dbReference type="EC" id="3.2.1.18" evidence="3"/>
<dbReference type="AlphaFoldDB" id="A0A671TZ97"/>
<dbReference type="InterPro" id="IPR026856">
    <property type="entry name" value="Sialidase_fam"/>
</dbReference>
<evidence type="ECO:0000256" key="6">
    <source>
        <dbReference type="ARBA" id="ARBA00023295"/>
    </source>
</evidence>
<dbReference type="CDD" id="cd15482">
    <property type="entry name" value="Sialidase_non-viral"/>
    <property type="match status" value="1"/>
</dbReference>
<name>A0A671TZ97_SPAAU</name>
<comment type="similarity">
    <text evidence="2">Belongs to the glycosyl hydrolase 33 family.</text>
</comment>
<dbReference type="GO" id="GO:0005737">
    <property type="term" value="C:cytoplasm"/>
    <property type="evidence" value="ECO:0007669"/>
    <property type="project" value="TreeGrafter"/>
</dbReference>
<evidence type="ECO:0000259" key="7">
    <source>
        <dbReference type="Pfam" id="PF13088"/>
    </source>
</evidence>
<dbReference type="GO" id="GO:0009313">
    <property type="term" value="P:oligosaccharide catabolic process"/>
    <property type="evidence" value="ECO:0007669"/>
    <property type="project" value="TreeGrafter"/>
</dbReference>
<dbReference type="Ensembl" id="ENSSAUT00010006421.1">
    <property type="protein sequence ID" value="ENSSAUP00010005957.1"/>
    <property type="gene ID" value="ENSSAUG00010003053.1"/>
</dbReference>
<gene>
    <name evidence="8" type="primary">NEU3</name>
</gene>
<reference evidence="8" key="1">
    <citation type="submission" date="2021-04" db="EMBL/GenBank/DDBJ databases">
        <authorList>
            <consortium name="Wellcome Sanger Institute Data Sharing"/>
        </authorList>
    </citation>
    <scope>NUCLEOTIDE SEQUENCE [LARGE SCALE GENOMIC DNA]</scope>
</reference>
<dbReference type="Proteomes" id="UP000472265">
    <property type="component" value="Chromosome 1"/>
</dbReference>
<keyword evidence="4" id="KW-0443">Lipid metabolism</keyword>
<keyword evidence="9" id="KW-1185">Reference proteome</keyword>
<protein>
    <recommendedName>
        <fullName evidence="3">exo-alpha-sialidase</fullName>
        <ecNumber evidence="3">3.2.1.18</ecNumber>
    </recommendedName>
</protein>
<evidence type="ECO:0000313" key="9">
    <source>
        <dbReference type="Proteomes" id="UP000472265"/>
    </source>
</evidence>
<comment type="catalytic activity">
    <reaction evidence="1">
        <text>Hydrolysis of alpha-(2-&gt;3)-, alpha-(2-&gt;6)-, alpha-(2-&gt;8)- glycosidic linkages of terminal sialic acid residues in oligosaccharides, glycoproteins, glycolipids, colominic acid and synthetic substrates.</text>
        <dbReference type="EC" id="3.2.1.18"/>
    </reaction>
</comment>
<dbReference type="SUPFAM" id="SSF50939">
    <property type="entry name" value="Sialidases"/>
    <property type="match status" value="1"/>
</dbReference>
<dbReference type="PANTHER" id="PTHR10628:SF23">
    <property type="entry name" value="SIALIDASE-3"/>
    <property type="match status" value="1"/>
</dbReference>
<keyword evidence="5" id="KW-0119">Carbohydrate metabolism</keyword>